<feature type="binding site" evidence="6">
    <location>
        <position position="129"/>
    </location>
    <ligand>
        <name>S-adenosyl-L-methionine</name>
        <dbReference type="ChEBI" id="CHEBI:59789"/>
    </ligand>
</feature>
<proteinExistence type="inferred from homology"/>
<dbReference type="SUPFAM" id="SSF53335">
    <property type="entry name" value="S-adenosyl-L-methionine-dependent methyltransferases"/>
    <property type="match status" value="1"/>
</dbReference>
<comment type="similarity">
    <text evidence="6">Belongs to the TDD superfamily. TSR3 family.</text>
</comment>
<dbReference type="GO" id="GO:0000455">
    <property type="term" value="P:enzyme-directed rRNA pseudouridine synthesis"/>
    <property type="evidence" value="ECO:0007669"/>
    <property type="project" value="UniProtKB-UniRule"/>
</dbReference>
<feature type="compositionally biased region" description="Polar residues" evidence="7">
    <location>
        <begin position="422"/>
        <end position="435"/>
    </location>
</feature>
<dbReference type="InterPro" id="IPR022968">
    <property type="entry name" value="Tsr3-like"/>
</dbReference>
<evidence type="ECO:0000259" key="9">
    <source>
        <dbReference type="Pfam" id="PF04068"/>
    </source>
</evidence>
<organism evidence="10 11">
    <name type="scientific">Fasciolopsis buskii</name>
    <dbReference type="NCBI Taxonomy" id="27845"/>
    <lineage>
        <taxon>Eukaryota</taxon>
        <taxon>Metazoa</taxon>
        <taxon>Spiralia</taxon>
        <taxon>Lophotrochozoa</taxon>
        <taxon>Platyhelminthes</taxon>
        <taxon>Trematoda</taxon>
        <taxon>Digenea</taxon>
        <taxon>Plagiorchiida</taxon>
        <taxon>Echinostomata</taxon>
        <taxon>Echinostomatoidea</taxon>
        <taxon>Fasciolidae</taxon>
        <taxon>Fasciolopsis</taxon>
    </lineage>
</organism>
<feature type="region of interest" description="Disordered" evidence="7">
    <location>
        <begin position="236"/>
        <end position="267"/>
    </location>
</feature>
<dbReference type="InterPro" id="IPR029063">
    <property type="entry name" value="SAM-dependent_MTases_sf"/>
</dbReference>
<evidence type="ECO:0000256" key="3">
    <source>
        <dbReference type="ARBA" id="ARBA00022552"/>
    </source>
</evidence>
<dbReference type="GO" id="GO:0030490">
    <property type="term" value="P:maturation of SSU-rRNA"/>
    <property type="evidence" value="ECO:0007669"/>
    <property type="project" value="TreeGrafter"/>
</dbReference>
<evidence type="ECO:0000256" key="2">
    <source>
        <dbReference type="ARBA" id="ARBA00022517"/>
    </source>
</evidence>
<evidence type="ECO:0000256" key="1">
    <source>
        <dbReference type="ARBA" id="ARBA00022490"/>
    </source>
</evidence>
<comment type="caution">
    <text evidence="10">The sequence shown here is derived from an EMBL/GenBank/DDBJ whole genome shotgun (WGS) entry which is preliminary data.</text>
</comment>
<evidence type="ECO:0000256" key="6">
    <source>
        <dbReference type="HAMAP-Rule" id="MF_03146"/>
    </source>
</evidence>
<dbReference type="Pfam" id="PF13489">
    <property type="entry name" value="Methyltransf_23"/>
    <property type="match status" value="1"/>
</dbReference>
<feature type="region of interest" description="Disordered" evidence="7">
    <location>
        <begin position="411"/>
        <end position="443"/>
    </location>
</feature>
<evidence type="ECO:0000313" key="10">
    <source>
        <dbReference type="EMBL" id="KAA0198326.1"/>
    </source>
</evidence>
<dbReference type="Gene3D" id="3.40.50.150">
    <property type="entry name" value="Vaccinia Virus protein VP39"/>
    <property type="match status" value="2"/>
</dbReference>
<dbReference type="AlphaFoldDB" id="A0A8E0S6K6"/>
<comment type="function">
    <text evidence="6">Aminocarboxypropyltransferase that catalyzes the aminocarboxypropyl transfer on pseudouridine in 18S rRNA. It constitutes the last step in biosynthesis of the hypermodified N1-methyl-N3-(3-amino-3-carboxypropyl) pseudouridine (m1acp3-Psi).</text>
</comment>
<dbReference type="EC" id="2.5.1.157" evidence="6"/>
<dbReference type="EMBL" id="LUCM01001813">
    <property type="protein sequence ID" value="KAA0198326.1"/>
    <property type="molecule type" value="Genomic_DNA"/>
</dbReference>
<evidence type="ECO:0000256" key="4">
    <source>
        <dbReference type="ARBA" id="ARBA00022679"/>
    </source>
</evidence>
<dbReference type="Pfam" id="PF04034">
    <property type="entry name" value="Ribo_biogen_C"/>
    <property type="match status" value="1"/>
</dbReference>
<dbReference type="InterPro" id="IPR007209">
    <property type="entry name" value="RNaseL-inhib-like_metal-bd_dom"/>
</dbReference>
<feature type="compositionally biased region" description="Acidic residues" evidence="7">
    <location>
        <begin position="254"/>
        <end position="263"/>
    </location>
</feature>
<comment type="caution">
    <text evidence="6">Lacks conserved residue(s) required for the propagation of feature annotation.</text>
</comment>
<evidence type="ECO:0000313" key="11">
    <source>
        <dbReference type="Proteomes" id="UP000728185"/>
    </source>
</evidence>
<keyword evidence="4 6" id="KW-0808">Transferase</keyword>
<evidence type="ECO:0000256" key="5">
    <source>
        <dbReference type="ARBA" id="ARBA00022691"/>
    </source>
</evidence>
<keyword evidence="3 6" id="KW-0698">rRNA processing</keyword>
<feature type="domain" description="16S/18S rRNA aminocarboxypropyltransferase Tsr3 C-terminal" evidence="8">
    <location>
        <begin position="79"/>
        <end position="205"/>
    </location>
</feature>
<dbReference type="HAMAP" id="MF_01116">
    <property type="entry name" value="TSR3"/>
    <property type="match status" value="1"/>
</dbReference>
<dbReference type="Pfam" id="PF04068">
    <property type="entry name" value="Fer4_RLI"/>
    <property type="match status" value="1"/>
</dbReference>
<keyword evidence="5 6" id="KW-0949">S-adenosyl-L-methionine</keyword>
<feature type="binding site" evidence="6">
    <location>
        <position position="106"/>
    </location>
    <ligand>
        <name>S-adenosyl-L-methionine</name>
        <dbReference type="ChEBI" id="CHEBI:59789"/>
    </ligand>
</feature>
<dbReference type="NCBIfam" id="NF002621">
    <property type="entry name" value="PRK02287.1"/>
    <property type="match status" value="1"/>
</dbReference>
<dbReference type="CDD" id="cd02440">
    <property type="entry name" value="AdoMet_MTases"/>
    <property type="match status" value="1"/>
</dbReference>
<feature type="domain" description="RNase L inhibitor RLI-like possible metal-binding" evidence="9">
    <location>
        <begin position="44"/>
        <end position="73"/>
    </location>
</feature>
<keyword evidence="11" id="KW-1185">Reference proteome</keyword>
<protein>
    <recommendedName>
        <fullName evidence="6">18S rRNA aminocarboxypropyltransferase</fullName>
        <ecNumber evidence="6">2.5.1.157</ecNumber>
    </recommendedName>
</protein>
<feature type="region of interest" description="Disordered" evidence="7">
    <location>
        <begin position="1"/>
        <end position="37"/>
    </location>
</feature>
<keyword evidence="1" id="KW-0963">Cytoplasm</keyword>
<dbReference type="PANTHER" id="PTHR20426">
    <property type="entry name" value="RIBOSOME BIOGENESIS PROTEIN TSR3 HOMOLOG"/>
    <property type="match status" value="1"/>
</dbReference>
<dbReference type="GO" id="GO:0106388">
    <property type="term" value="F:rRNA small subunit aminocarboxypropyltransferase activity"/>
    <property type="evidence" value="ECO:0007669"/>
    <property type="project" value="UniProtKB-EC"/>
</dbReference>
<evidence type="ECO:0000256" key="7">
    <source>
        <dbReference type="SAM" id="MobiDB-lite"/>
    </source>
</evidence>
<feature type="compositionally biased region" description="Basic residues" evidence="7">
    <location>
        <begin position="1"/>
        <end position="13"/>
    </location>
</feature>
<feature type="binding site" evidence="6">
    <location>
        <position position="57"/>
    </location>
    <ligand>
        <name>S-adenosyl-L-methionine</name>
        <dbReference type="ChEBI" id="CHEBI:59789"/>
    </ligand>
</feature>
<dbReference type="PANTHER" id="PTHR20426:SF0">
    <property type="entry name" value="18S RRNA AMINOCARBOXYPROPYLTRANSFERASE"/>
    <property type="match status" value="1"/>
</dbReference>
<keyword evidence="2 6" id="KW-0690">Ribosome biogenesis</keyword>
<accession>A0A8E0S6K6</accession>
<name>A0A8E0S6K6_9TREM</name>
<evidence type="ECO:0000259" key="8">
    <source>
        <dbReference type="Pfam" id="PF04034"/>
    </source>
</evidence>
<feature type="compositionally biased region" description="Basic and acidic residues" evidence="7">
    <location>
        <begin position="244"/>
        <end position="253"/>
    </location>
</feature>
<dbReference type="Proteomes" id="UP000728185">
    <property type="component" value="Unassembled WGS sequence"/>
</dbReference>
<comment type="catalytic activity">
    <reaction evidence="6">
        <text>an N(1)-methylpseudouridine in rRNA + S-adenosyl-L-methionine = N(1)-methyl-N(3)-[(3S)-3-amino-3-carboxypropyl]pseudouridine in rRNA + S-methyl-5'-thioadenosine + H(+)</text>
        <dbReference type="Rhea" id="RHEA:63296"/>
        <dbReference type="Rhea" id="RHEA-COMP:11634"/>
        <dbReference type="Rhea" id="RHEA-COMP:16310"/>
        <dbReference type="ChEBI" id="CHEBI:15378"/>
        <dbReference type="ChEBI" id="CHEBI:17509"/>
        <dbReference type="ChEBI" id="CHEBI:59789"/>
        <dbReference type="ChEBI" id="CHEBI:74890"/>
        <dbReference type="ChEBI" id="CHEBI:146234"/>
        <dbReference type="EC" id="2.5.1.157"/>
    </reaction>
</comment>
<sequence length="632" mass="69707">MKGKRKSQCKIKQQRPAPGGIVRSEDESGTSDGEETSSGRIVTAMWDFEQCDPRRCSGRKLVRFGLVRLLRMNEGFGGIVLTPTATSVLSPDTDREIMTAGGLAVVDCSWAQLESTAFRRLKFRHGRLLPYLVAANPVKFGQPLQLSCAEALAAGLYILGESAQAFEMLGKFGWGHSFFEVNSERLDAYAACSSTTRLLEVQQEFVAEADSKKQRTKSGSRSYADVYAELDDEIGDTEFSPTESDQHCPRLEESEVDEEEEDSSVSVPQAVLTITTNETSTMRDACTSAQHSSAAVPPASPPSILPPFHEPTEPEIQEALSKQVTSLVTQFHRTKLLNEAGANWDRFYKRNGTRFFKDRHWTKREFTDLVRLTRPIQSSSQPDSTCPLCILEVGCGVGNFILPLLEEDGEQNGEAAGAPEGTDQSDASKSHNSPDSSDKMESDFSVLGSPRIYACDISERAIQMFRNRANASGLSCCAFVCDVSKPDAIDLAIRNTVTTCGTDVPDAVPQFDLVTLIFVLSALEPSSMVVCLRNIASVLKPGGRLLFRDYGLHDHSQLRFGRCTRLYPDVASYARQDGTLSYFFSVDELRKLFDEAGLVTQHCDYVYKQTTNVAENLAVRRVFVQAVASRPH</sequence>
<dbReference type="InterPro" id="IPR007177">
    <property type="entry name" value="Tsr3_C"/>
</dbReference>
<dbReference type="OrthoDB" id="417697at2759"/>
<reference evidence="10" key="1">
    <citation type="submission" date="2019-05" db="EMBL/GenBank/DDBJ databases">
        <title>Annotation for the trematode Fasciolopsis buski.</title>
        <authorList>
            <person name="Choi Y.-J."/>
        </authorList>
    </citation>
    <scope>NUCLEOTIDE SEQUENCE</scope>
    <source>
        <strain evidence="10">HT</strain>
        <tissue evidence="10">Whole worm</tissue>
    </source>
</reference>
<gene>
    <name evidence="10" type="ORF">FBUS_02364</name>
</gene>
<dbReference type="GO" id="GO:1904047">
    <property type="term" value="F:S-adenosyl-L-methionine binding"/>
    <property type="evidence" value="ECO:0007669"/>
    <property type="project" value="UniProtKB-UniRule"/>
</dbReference>